<dbReference type="PANTHER" id="PTHR36938">
    <property type="entry name" value="PROTEIN CBG26935"/>
    <property type="match status" value="1"/>
</dbReference>
<feature type="chain" id="PRO_5042076973" description="WAP domain-containing protein" evidence="1">
    <location>
        <begin position="18"/>
        <end position="290"/>
    </location>
</feature>
<organism evidence="3 4">
    <name type="scientific">Mesorhabditis belari</name>
    <dbReference type="NCBI Taxonomy" id="2138241"/>
    <lineage>
        <taxon>Eukaryota</taxon>
        <taxon>Metazoa</taxon>
        <taxon>Ecdysozoa</taxon>
        <taxon>Nematoda</taxon>
        <taxon>Chromadorea</taxon>
        <taxon>Rhabditida</taxon>
        <taxon>Rhabditina</taxon>
        <taxon>Rhabditomorpha</taxon>
        <taxon>Rhabditoidea</taxon>
        <taxon>Rhabditidae</taxon>
        <taxon>Mesorhabditinae</taxon>
        <taxon>Mesorhabditis</taxon>
    </lineage>
</organism>
<keyword evidence="1" id="KW-0732">Signal</keyword>
<dbReference type="AlphaFoldDB" id="A0AAF3J6Z6"/>
<keyword evidence="3" id="KW-1185">Reference proteome</keyword>
<dbReference type="PANTHER" id="PTHR36938:SF2">
    <property type="entry name" value="WAP DOMAIN-CONTAINING PROTEIN"/>
    <property type="match status" value="1"/>
</dbReference>
<sequence>MLHVVSGFFVLVGCAMAMDLCEYFARLGFDKPECRQQIVFRPTEFQLFDGSESDASREQQVFYHPTAFEVLDGGRKATTKVLTFHRFPHLQIDPPQQFEVIGRQGFDYPLCKNFFHSCMESGKCESGNSKCPSIAEIGVNCRKPKSVNWCYADSDCRGRDSLSGDLCCPTGCNYNICVHSIEAPKSQIALLADNMGFSSFPLLTPPPQQPPSTPASTTNHHIVFSRLLAQEQCPDPWKIEVKCNVRQPTSWCAKHSDCPDVNTVNPRKCCPTVCGYTACMVKYNNKWMIA</sequence>
<evidence type="ECO:0000259" key="2">
    <source>
        <dbReference type="PROSITE" id="PS51390"/>
    </source>
</evidence>
<evidence type="ECO:0000256" key="1">
    <source>
        <dbReference type="SAM" id="SignalP"/>
    </source>
</evidence>
<protein>
    <recommendedName>
        <fullName evidence="2">WAP domain-containing protein</fullName>
    </recommendedName>
</protein>
<feature type="domain" description="WAP" evidence="2">
    <location>
        <begin position="227"/>
        <end position="283"/>
    </location>
</feature>
<evidence type="ECO:0000313" key="4">
    <source>
        <dbReference type="WBParaSite" id="MBELARI_LOCUS20091"/>
    </source>
</evidence>
<name>A0AAF3J6Z6_9BILA</name>
<proteinExistence type="predicted"/>
<dbReference type="WBParaSite" id="MBELARI_LOCUS20091">
    <property type="protein sequence ID" value="MBELARI_LOCUS20091"/>
    <property type="gene ID" value="MBELARI_LOCUS20091"/>
</dbReference>
<accession>A0AAF3J6Z6</accession>
<dbReference type="Proteomes" id="UP000887575">
    <property type="component" value="Unassembled WGS sequence"/>
</dbReference>
<feature type="signal peptide" evidence="1">
    <location>
        <begin position="1"/>
        <end position="17"/>
    </location>
</feature>
<evidence type="ECO:0000313" key="3">
    <source>
        <dbReference type="Proteomes" id="UP000887575"/>
    </source>
</evidence>
<dbReference type="PROSITE" id="PS51390">
    <property type="entry name" value="WAP"/>
    <property type="match status" value="1"/>
</dbReference>
<dbReference type="GO" id="GO:0005576">
    <property type="term" value="C:extracellular region"/>
    <property type="evidence" value="ECO:0007669"/>
    <property type="project" value="InterPro"/>
</dbReference>
<reference evidence="4" key="1">
    <citation type="submission" date="2024-02" db="UniProtKB">
        <authorList>
            <consortium name="WormBaseParasite"/>
        </authorList>
    </citation>
    <scope>IDENTIFICATION</scope>
</reference>
<dbReference type="GO" id="GO:0030414">
    <property type="term" value="F:peptidase inhibitor activity"/>
    <property type="evidence" value="ECO:0007669"/>
    <property type="project" value="InterPro"/>
</dbReference>
<dbReference type="InterPro" id="IPR008197">
    <property type="entry name" value="WAP_dom"/>
</dbReference>